<sequence length="188" mass="21111">MVRLPSDFGRGTVLAVTTDTSSQFRTDPPSTGDERAMLQGFLDFHRGTLLWKVSALSGEELVRPTVDPSGMTLLGLVRHLTEVERYWFQASLDGRVDALKLWTDEHPDGDFDLVSEAEAEADLATFHQVVAESDAIARGYDLDHHFTRPRGGPDLSLRWLYLHLVEEYARHNGHADLLRERIDGLVGE</sequence>
<comment type="caution">
    <text evidence="1">The sequence shown here is derived from an EMBL/GenBank/DDBJ whole genome shotgun (WGS) entry which is preliminary data.</text>
</comment>
<gene>
    <name evidence="1" type="ORF">GCM10009741_50140</name>
</gene>
<protein>
    <submittedName>
        <fullName evidence="1">DinB family protein</fullName>
    </submittedName>
</protein>
<reference evidence="1 2" key="1">
    <citation type="journal article" date="2019" name="Int. J. Syst. Evol. Microbiol.">
        <title>The Global Catalogue of Microorganisms (GCM) 10K type strain sequencing project: providing services to taxonomists for standard genome sequencing and annotation.</title>
        <authorList>
            <consortium name="The Broad Institute Genomics Platform"/>
            <consortium name="The Broad Institute Genome Sequencing Center for Infectious Disease"/>
            <person name="Wu L."/>
            <person name="Ma J."/>
        </authorList>
    </citation>
    <scope>NUCLEOTIDE SEQUENCE [LARGE SCALE GENOMIC DNA]</scope>
    <source>
        <strain evidence="1 2">JCM 14303</strain>
    </source>
</reference>
<evidence type="ECO:0000313" key="1">
    <source>
        <dbReference type="EMBL" id="GAA1541193.1"/>
    </source>
</evidence>
<name>A0ABN2BI87_9ACTN</name>
<accession>A0ABN2BI87</accession>
<dbReference type="SUPFAM" id="SSF109854">
    <property type="entry name" value="DinB/YfiT-like putative metalloenzymes"/>
    <property type="match status" value="1"/>
</dbReference>
<dbReference type="EMBL" id="BAAANC010000002">
    <property type="protein sequence ID" value="GAA1541193.1"/>
    <property type="molecule type" value="Genomic_DNA"/>
</dbReference>
<keyword evidence="2" id="KW-1185">Reference proteome</keyword>
<dbReference type="InterPro" id="IPR034660">
    <property type="entry name" value="DinB/YfiT-like"/>
</dbReference>
<proteinExistence type="predicted"/>
<dbReference type="InterPro" id="IPR007061">
    <property type="entry name" value="MST-like"/>
</dbReference>
<dbReference type="Pfam" id="PF04978">
    <property type="entry name" value="MST"/>
    <property type="match status" value="1"/>
</dbReference>
<evidence type="ECO:0000313" key="2">
    <source>
        <dbReference type="Proteomes" id="UP001500363"/>
    </source>
</evidence>
<organism evidence="1 2">
    <name type="scientific">Kribbella lupini</name>
    <dbReference type="NCBI Taxonomy" id="291602"/>
    <lineage>
        <taxon>Bacteria</taxon>
        <taxon>Bacillati</taxon>
        <taxon>Actinomycetota</taxon>
        <taxon>Actinomycetes</taxon>
        <taxon>Propionibacteriales</taxon>
        <taxon>Kribbellaceae</taxon>
        <taxon>Kribbella</taxon>
    </lineage>
</organism>
<dbReference type="Proteomes" id="UP001500363">
    <property type="component" value="Unassembled WGS sequence"/>
</dbReference>
<dbReference type="Gene3D" id="1.20.120.450">
    <property type="entry name" value="dinb family like domain"/>
    <property type="match status" value="1"/>
</dbReference>